<comment type="caution">
    <text evidence="1">The sequence shown here is derived from an EMBL/GenBank/DDBJ whole genome shotgun (WGS) entry which is preliminary data.</text>
</comment>
<gene>
    <name evidence="1" type="ORF">rsdtw13_21660</name>
</gene>
<protein>
    <submittedName>
        <fullName evidence="1">Molecular chaperone DnaJ</fullName>
    </submittedName>
</protein>
<dbReference type="EMBL" id="BROD01000001">
    <property type="protein sequence ID" value="GKX66908.1"/>
    <property type="molecule type" value="Genomic_DNA"/>
</dbReference>
<accession>A0ACB5RCE0</accession>
<proteinExistence type="predicted"/>
<organism evidence="1 2">
    <name type="scientific">Inconstantimicrobium mannanitabidum</name>
    <dbReference type="NCBI Taxonomy" id="1604901"/>
    <lineage>
        <taxon>Bacteria</taxon>
        <taxon>Bacillati</taxon>
        <taxon>Bacillota</taxon>
        <taxon>Clostridia</taxon>
        <taxon>Eubacteriales</taxon>
        <taxon>Clostridiaceae</taxon>
        <taxon>Inconstantimicrobium</taxon>
    </lineage>
</organism>
<evidence type="ECO:0000313" key="2">
    <source>
        <dbReference type="Proteomes" id="UP001058074"/>
    </source>
</evidence>
<dbReference type="Proteomes" id="UP001058074">
    <property type="component" value="Unassembled WGS sequence"/>
</dbReference>
<keyword evidence="2" id="KW-1185">Reference proteome</keyword>
<reference evidence="1" key="1">
    <citation type="journal article" date="2025" name="Int. J. Syst. Evol. Microbiol.">
        <title>Inconstantimicrobium mannanitabidum sp. nov., a novel member of the family Clostridiaceae isolated from anoxic soil under the treatment of reductive soil disinfestation.</title>
        <authorList>
            <person name="Ueki A."/>
            <person name="Tonouchi A."/>
            <person name="Honma S."/>
            <person name="Kaku N."/>
            <person name="Ueki K."/>
        </authorList>
    </citation>
    <scope>NUCLEOTIDE SEQUENCE</scope>
    <source>
        <strain evidence="1">TW13</strain>
    </source>
</reference>
<sequence>MRNPYEILGINENATEAEIKKAYRELAKKYHPDQYGTNPLKELAEEKMREVNEAYDYLMKNKKTNSSYSSNSYSSAHNYGDNSNIYAQIRMNIANRRFAEAESQLNSLGSRDAEWNYLYGVVMLQKGWYDSAVSYLETACSLDPNNFEYRQTLNSIRNQNRSYGSPYRQTSNNADFCNLCINLWCLDSMCECCGGDLIPCI</sequence>
<evidence type="ECO:0000313" key="1">
    <source>
        <dbReference type="EMBL" id="GKX66908.1"/>
    </source>
</evidence>
<name>A0ACB5RCE0_9CLOT</name>